<name>A0ABT3NQ11_9PROT</name>
<dbReference type="Pfam" id="PF13628">
    <property type="entry name" value="DUF4142"/>
    <property type="match status" value="1"/>
</dbReference>
<evidence type="ECO:0000259" key="2">
    <source>
        <dbReference type="Pfam" id="PF13628"/>
    </source>
</evidence>
<dbReference type="RefSeq" id="WP_301587859.1">
    <property type="nucleotide sequence ID" value="NZ_JAPFQI010000001.1"/>
</dbReference>
<feature type="domain" description="DUF4142" evidence="2">
    <location>
        <begin position="30"/>
        <end position="156"/>
    </location>
</feature>
<proteinExistence type="predicted"/>
<feature type="signal peptide" evidence="1">
    <location>
        <begin position="1"/>
        <end position="20"/>
    </location>
</feature>
<keyword evidence="1" id="KW-0732">Signal</keyword>
<accession>A0ABT3NQ11</accession>
<evidence type="ECO:0000256" key="1">
    <source>
        <dbReference type="SAM" id="SignalP"/>
    </source>
</evidence>
<dbReference type="Proteomes" id="UP001526430">
    <property type="component" value="Unassembled WGS sequence"/>
</dbReference>
<keyword evidence="4" id="KW-1185">Reference proteome</keyword>
<reference evidence="3 4" key="1">
    <citation type="submission" date="2022-10" db="EMBL/GenBank/DDBJ databases">
        <title>Roseococcus glaciei nov., sp. nov., isolated from glacier.</title>
        <authorList>
            <person name="Liu Q."/>
            <person name="Xin Y.-H."/>
        </authorList>
    </citation>
    <scope>NUCLEOTIDE SEQUENCE [LARGE SCALE GENOMIC DNA]</scope>
    <source>
        <strain evidence="3 4">MDT2-1-1</strain>
    </source>
</reference>
<comment type="caution">
    <text evidence="3">The sequence shown here is derived from an EMBL/GenBank/DDBJ whole genome shotgun (WGS) entry which is preliminary data.</text>
</comment>
<evidence type="ECO:0000313" key="3">
    <source>
        <dbReference type="EMBL" id="MCW8084252.1"/>
    </source>
</evidence>
<protein>
    <submittedName>
        <fullName evidence="3">DUF4142 domain-containing protein</fullName>
    </submittedName>
</protein>
<sequence>MAVARRGLVLLLTAAGAASAQPRQEEPLRSLYGFAELQLRASRLAASRETREEVRAFATEMARWREAQLPRLQSFLEGRGIRDLQMLEDQETVWEGLQRLDFLALSRRYAEVQVQALELEIPGYERAVNHPEPAISALANEMLPDLRRLLDGAKRMLEAVGP</sequence>
<dbReference type="EMBL" id="JAPFQI010000001">
    <property type="protein sequence ID" value="MCW8084252.1"/>
    <property type="molecule type" value="Genomic_DNA"/>
</dbReference>
<dbReference type="InterPro" id="IPR025419">
    <property type="entry name" value="DUF4142"/>
</dbReference>
<feature type="chain" id="PRO_5047530184" evidence="1">
    <location>
        <begin position="21"/>
        <end position="162"/>
    </location>
</feature>
<evidence type="ECO:0000313" key="4">
    <source>
        <dbReference type="Proteomes" id="UP001526430"/>
    </source>
</evidence>
<gene>
    <name evidence="3" type="ORF">OF850_01305</name>
</gene>
<organism evidence="3 4">
    <name type="scientific">Sabulicella glaciei</name>
    <dbReference type="NCBI Taxonomy" id="2984948"/>
    <lineage>
        <taxon>Bacteria</taxon>
        <taxon>Pseudomonadati</taxon>
        <taxon>Pseudomonadota</taxon>
        <taxon>Alphaproteobacteria</taxon>
        <taxon>Acetobacterales</taxon>
        <taxon>Acetobacteraceae</taxon>
        <taxon>Sabulicella</taxon>
    </lineage>
</organism>